<protein>
    <recommendedName>
        <fullName evidence="3">tRNA/rRNA methyltransferase SpoU type domain-containing protein</fullName>
    </recommendedName>
</protein>
<dbReference type="EMBL" id="CAUYUJ010019955">
    <property type="protein sequence ID" value="CAK0894858.1"/>
    <property type="molecule type" value="Genomic_DNA"/>
</dbReference>
<name>A0ABN9X6E6_9DINO</name>
<accession>A0ABN9X6E6</accession>
<evidence type="ECO:0008006" key="3">
    <source>
        <dbReference type="Google" id="ProtNLM"/>
    </source>
</evidence>
<organism evidence="1 2">
    <name type="scientific">Prorocentrum cordatum</name>
    <dbReference type="NCBI Taxonomy" id="2364126"/>
    <lineage>
        <taxon>Eukaryota</taxon>
        <taxon>Sar</taxon>
        <taxon>Alveolata</taxon>
        <taxon>Dinophyceae</taxon>
        <taxon>Prorocentrales</taxon>
        <taxon>Prorocentraceae</taxon>
        <taxon>Prorocentrum</taxon>
    </lineage>
</organism>
<sequence>MHICLLHRDLTGSDGGLTTYLINKIRGASRNPTSPYAEMESFPFQLKTLILVLGEIANPANIGILSRSGCSICLLRRDLTGQRRRLAGPDA</sequence>
<dbReference type="Proteomes" id="UP001189429">
    <property type="component" value="Unassembled WGS sequence"/>
</dbReference>
<evidence type="ECO:0000313" key="2">
    <source>
        <dbReference type="Proteomes" id="UP001189429"/>
    </source>
</evidence>
<gene>
    <name evidence="1" type="ORF">PCOR1329_LOCUS73773</name>
</gene>
<reference evidence="1" key="1">
    <citation type="submission" date="2023-10" db="EMBL/GenBank/DDBJ databases">
        <authorList>
            <person name="Chen Y."/>
            <person name="Shah S."/>
            <person name="Dougan E. K."/>
            <person name="Thang M."/>
            <person name="Chan C."/>
        </authorList>
    </citation>
    <scope>NUCLEOTIDE SEQUENCE [LARGE SCALE GENOMIC DNA]</scope>
</reference>
<comment type="caution">
    <text evidence="1">The sequence shown here is derived from an EMBL/GenBank/DDBJ whole genome shotgun (WGS) entry which is preliminary data.</text>
</comment>
<evidence type="ECO:0000313" key="1">
    <source>
        <dbReference type="EMBL" id="CAK0894858.1"/>
    </source>
</evidence>
<proteinExistence type="predicted"/>
<keyword evidence="2" id="KW-1185">Reference proteome</keyword>
<feature type="non-terminal residue" evidence="1">
    <location>
        <position position="91"/>
    </location>
</feature>